<accession>A0A0M6W718</accession>
<dbReference type="Gene3D" id="3.60.15.10">
    <property type="entry name" value="Ribonuclease Z/Hydroxyacylglutathione hydrolase-like"/>
    <property type="match status" value="1"/>
</dbReference>
<evidence type="ECO:0000256" key="7">
    <source>
        <dbReference type="HAMAP-Rule" id="MF_01374"/>
    </source>
</evidence>
<dbReference type="UniPathway" id="UPA00619">
    <property type="reaction ID" value="UER00676"/>
</dbReference>
<dbReference type="EC" id="3.1.2.6" evidence="7"/>
<organism evidence="9 10">
    <name type="scientific">Candidatus Providencia siddallii</name>
    <dbReference type="NCBI Taxonomy" id="1715285"/>
    <lineage>
        <taxon>Bacteria</taxon>
        <taxon>Pseudomonadati</taxon>
        <taxon>Pseudomonadota</taxon>
        <taxon>Gammaproteobacteria</taxon>
        <taxon>Enterobacterales</taxon>
        <taxon>Morganellaceae</taxon>
        <taxon>Providencia</taxon>
    </lineage>
</organism>
<feature type="binding site" evidence="7">
    <location>
        <position position="54"/>
    </location>
    <ligand>
        <name>Zn(2+)</name>
        <dbReference type="ChEBI" id="CHEBI:29105"/>
        <label>1</label>
    </ligand>
</feature>
<reference evidence="10" key="1">
    <citation type="submission" date="2015-05" db="EMBL/GenBank/DDBJ databases">
        <authorList>
            <person name="Manzano-Marin A."/>
        </authorList>
    </citation>
    <scope>NUCLEOTIDE SEQUENCE [LARGE SCALE GENOMIC DNA]</scope>
    <source>
        <strain evidence="10">officinalis</strain>
    </source>
</reference>
<comment type="subunit">
    <text evidence="7">Monomer.</text>
</comment>
<gene>
    <name evidence="7 9" type="primary">gloB</name>
    <name evidence="9" type="ORF">SOFFGTOCOR_0118</name>
</gene>
<comment type="pathway">
    <text evidence="2 7">Secondary metabolite metabolism; methylglyoxal degradation; (R)-lactate from methylglyoxal: step 2/2.</text>
</comment>
<keyword evidence="6 7" id="KW-0862">Zinc</keyword>
<proteinExistence type="inferred from homology"/>
<dbReference type="PANTHER" id="PTHR43705">
    <property type="entry name" value="HYDROXYACYLGLUTATHIONE HYDROLASE"/>
    <property type="match status" value="1"/>
</dbReference>
<evidence type="ECO:0000256" key="5">
    <source>
        <dbReference type="ARBA" id="ARBA00022801"/>
    </source>
</evidence>
<dbReference type="Proteomes" id="UP000242301">
    <property type="component" value="Unassembled WGS sequence"/>
</dbReference>
<feature type="binding site" evidence="7">
    <location>
        <position position="164"/>
    </location>
    <ligand>
        <name>Zn(2+)</name>
        <dbReference type="ChEBI" id="CHEBI:29105"/>
        <label>2</label>
    </ligand>
</feature>
<feature type="binding site" evidence="7">
    <location>
        <position position="52"/>
    </location>
    <ligand>
        <name>Zn(2+)</name>
        <dbReference type="ChEBI" id="CHEBI:29105"/>
        <label>1</label>
    </ligand>
</feature>
<dbReference type="InterPro" id="IPR035680">
    <property type="entry name" value="Clx_II_MBL"/>
</dbReference>
<dbReference type="CDD" id="cd07723">
    <property type="entry name" value="hydroxyacylglutathione_hydrolase_MBL-fold"/>
    <property type="match status" value="1"/>
</dbReference>
<dbReference type="InterPro" id="IPR032282">
    <property type="entry name" value="HAGH_C"/>
</dbReference>
<dbReference type="PANTHER" id="PTHR43705:SF1">
    <property type="entry name" value="HYDROXYACYLGLUTATHIONE HYDROLASE GLOB"/>
    <property type="match status" value="1"/>
</dbReference>
<dbReference type="GO" id="GO:0046872">
    <property type="term" value="F:metal ion binding"/>
    <property type="evidence" value="ECO:0007669"/>
    <property type="project" value="UniProtKB-KW"/>
</dbReference>
<dbReference type="GO" id="GO:0019243">
    <property type="term" value="P:methylglyoxal catabolic process to D-lactate via S-lactoyl-glutathione"/>
    <property type="evidence" value="ECO:0007669"/>
    <property type="project" value="UniProtKB-UniRule"/>
</dbReference>
<dbReference type="AlphaFoldDB" id="A0A0M6W718"/>
<dbReference type="Pfam" id="PF00753">
    <property type="entry name" value="Lactamase_B"/>
    <property type="match status" value="1"/>
</dbReference>
<comment type="similarity">
    <text evidence="3 7">Belongs to the metallo-beta-lactamase superfamily. Glyoxalase II family.</text>
</comment>
<comment type="catalytic activity">
    <reaction evidence="1 7">
        <text>an S-(2-hydroxyacyl)glutathione + H2O = a 2-hydroxy carboxylate + glutathione + H(+)</text>
        <dbReference type="Rhea" id="RHEA:21864"/>
        <dbReference type="ChEBI" id="CHEBI:15377"/>
        <dbReference type="ChEBI" id="CHEBI:15378"/>
        <dbReference type="ChEBI" id="CHEBI:57925"/>
        <dbReference type="ChEBI" id="CHEBI:58896"/>
        <dbReference type="ChEBI" id="CHEBI:71261"/>
        <dbReference type="EC" id="3.1.2.6"/>
    </reaction>
</comment>
<name>A0A0M6W718_9GAMM</name>
<feature type="binding site" evidence="7">
    <location>
        <position position="57"/>
    </location>
    <ligand>
        <name>Zn(2+)</name>
        <dbReference type="ChEBI" id="CHEBI:29105"/>
        <label>2</label>
    </ligand>
</feature>
<keyword evidence="4 7" id="KW-0479">Metal-binding</keyword>
<evidence type="ECO:0000256" key="6">
    <source>
        <dbReference type="ARBA" id="ARBA00022833"/>
    </source>
</evidence>
<dbReference type="InterPro" id="IPR036866">
    <property type="entry name" value="RibonucZ/Hydroxyglut_hydro"/>
</dbReference>
<feature type="binding site" evidence="7">
    <location>
        <position position="56"/>
    </location>
    <ligand>
        <name>Zn(2+)</name>
        <dbReference type="ChEBI" id="CHEBI:29105"/>
        <label>2</label>
    </ligand>
</feature>
<keyword evidence="5 7" id="KW-0378">Hydrolase</keyword>
<evidence type="ECO:0000256" key="2">
    <source>
        <dbReference type="ARBA" id="ARBA00004963"/>
    </source>
</evidence>
<evidence type="ECO:0000259" key="8">
    <source>
        <dbReference type="SMART" id="SM00849"/>
    </source>
</evidence>
<feature type="binding site" evidence="7">
    <location>
        <position position="126"/>
    </location>
    <ligand>
        <name>Zn(2+)</name>
        <dbReference type="ChEBI" id="CHEBI:29105"/>
        <label>1</label>
    </ligand>
</feature>
<dbReference type="PIRSF" id="PIRSF005457">
    <property type="entry name" value="Glx"/>
    <property type="match status" value="1"/>
</dbReference>
<feature type="binding site" evidence="7">
    <location>
        <position position="109"/>
    </location>
    <ligand>
        <name>Zn(2+)</name>
        <dbReference type="ChEBI" id="CHEBI:29105"/>
        <label>1</label>
    </ligand>
</feature>
<sequence length="253" mass="29204">MKLIQILALKDNYIWILTNNKQCIIVDPSESDPILKIIHSNNLYPIGILLTHHHNDHINGVKNLLKNFIKLPVFGPKETFNKGTTIEVNEANKILINEFNFEVISLPGHTLGHVGFYQAPYLFCGDTLFSGGCGKVFEGTYEQLFNSIQKIAAFPDNTLICCAHEYRLSNLKFANFIWPENKKIKKFLKKTVETNTNNKKNIPTTLKIEKKINVFLQCHNIDLYKKFCNNTKKFSLIKVFTLLRKLKDQYQNL</sequence>
<dbReference type="InterPro" id="IPR050110">
    <property type="entry name" value="Glyoxalase_II_hydrolase"/>
</dbReference>
<evidence type="ECO:0000256" key="4">
    <source>
        <dbReference type="ARBA" id="ARBA00022723"/>
    </source>
</evidence>
<dbReference type="SUPFAM" id="SSF56281">
    <property type="entry name" value="Metallo-hydrolase/oxidoreductase"/>
    <property type="match status" value="1"/>
</dbReference>
<evidence type="ECO:0000256" key="1">
    <source>
        <dbReference type="ARBA" id="ARBA00001623"/>
    </source>
</evidence>
<evidence type="ECO:0000313" key="10">
    <source>
        <dbReference type="Proteomes" id="UP000242301"/>
    </source>
</evidence>
<dbReference type="InterPro" id="IPR017782">
    <property type="entry name" value="Hydroxyacylglutathione_Hdrlase"/>
</dbReference>
<keyword evidence="10" id="KW-1185">Reference proteome</keyword>
<dbReference type="SMART" id="SM00849">
    <property type="entry name" value="Lactamase_B"/>
    <property type="match status" value="1"/>
</dbReference>
<dbReference type="InterPro" id="IPR001279">
    <property type="entry name" value="Metallo-B-lactamas"/>
</dbReference>
<comment type="cofactor">
    <cofactor evidence="7">
        <name>Zn(2+)</name>
        <dbReference type="ChEBI" id="CHEBI:29105"/>
    </cofactor>
    <text evidence="7">Binds 2 Zn(2+) ions per subunit.</text>
</comment>
<comment type="function">
    <text evidence="7">Thiolesterase that catalyzes the hydrolysis of S-D-lactoyl-glutathione to form glutathione and D-lactic acid.</text>
</comment>
<dbReference type="HAMAP" id="MF_01374">
    <property type="entry name" value="Glyoxalase_2"/>
    <property type="match status" value="1"/>
</dbReference>
<evidence type="ECO:0000256" key="3">
    <source>
        <dbReference type="ARBA" id="ARBA00006759"/>
    </source>
</evidence>
<dbReference type="GO" id="GO:0004416">
    <property type="term" value="F:hydroxyacylglutathione hydrolase activity"/>
    <property type="evidence" value="ECO:0007669"/>
    <property type="project" value="UniProtKB-UniRule"/>
</dbReference>
<feature type="domain" description="Metallo-beta-lactamase" evidence="8">
    <location>
        <begin position="11"/>
        <end position="164"/>
    </location>
</feature>
<feature type="binding site" evidence="7">
    <location>
        <position position="126"/>
    </location>
    <ligand>
        <name>Zn(2+)</name>
        <dbReference type="ChEBI" id="CHEBI:29105"/>
        <label>2</label>
    </ligand>
</feature>
<dbReference type="Pfam" id="PF16123">
    <property type="entry name" value="HAGH_C"/>
    <property type="match status" value="1"/>
</dbReference>
<dbReference type="EMBL" id="CVRF01000001">
    <property type="protein sequence ID" value="CRK85560.1"/>
    <property type="molecule type" value="Genomic_DNA"/>
</dbReference>
<protein>
    <recommendedName>
        <fullName evidence="7">Hydroxyacylglutathione hydrolase</fullName>
        <ecNumber evidence="7">3.1.2.6</ecNumber>
    </recommendedName>
    <alternativeName>
        <fullName evidence="7">Glyoxalase II</fullName>
        <shortName evidence="7">Glx II</shortName>
    </alternativeName>
</protein>
<dbReference type="STRING" id="1715285.SOFFGTOCOR_0118"/>
<evidence type="ECO:0000313" key="9">
    <source>
        <dbReference type="EMBL" id="CRK85560.1"/>
    </source>
</evidence>
<dbReference type="NCBIfam" id="TIGR03413">
    <property type="entry name" value="GSH_gloB"/>
    <property type="match status" value="1"/>
</dbReference>